<name>A0A8B8IRL8_VANTA</name>
<gene>
    <name evidence="3" type="primary">LOC113403448</name>
</gene>
<proteinExistence type="predicted"/>
<keyword evidence="2" id="KW-1185">Reference proteome</keyword>
<dbReference type="GeneID" id="113403448"/>
<evidence type="ECO:0000256" key="1">
    <source>
        <dbReference type="SAM" id="MobiDB-lite"/>
    </source>
</evidence>
<feature type="compositionally biased region" description="Basic and acidic residues" evidence="1">
    <location>
        <begin position="12"/>
        <end position="24"/>
    </location>
</feature>
<dbReference type="RefSeq" id="XP_026499784.1">
    <property type="nucleotide sequence ID" value="XM_026643999.2"/>
</dbReference>
<reference evidence="3" key="1">
    <citation type="submission" date="2025-08" db="UniProtKB">
        <authorList>
            <consortium name="RefSeq"/>
        </authorList>
    </citation>
    <scope>IDENTIFICATION</scope>
    <source>
        <tissue evidence="3">Whole body</tissue>
    </source>
</reference>
<feature type="region of interest" description="Disordered" evidence="1">
    <location>
        <begin position="1"/>
        <end position="48"/>
    </location>
</feature>
<protein>
    <submittedName>
        <fullName evidence="3">Uncharacterized protein LOC113403448 isoform X1</fullName>
    </submittedName>
</protein>
<dbReference type="AlphaFoldDB" id="A0A8B8IRL8"/>
<dbReference type="OrthoDB" id="6890149at2759"/>
<evidence type="ECO:0000313" key="3">
    <source>
        <dbReference type="RefSeq" id="XP_026499784.1"/>
    </source>
</evidence>
<accession>A0A8B8IRL8</accession>
<sequence>MLLYCDLETDSETNRKTMSDESKQEVSMQPDSSCESSSEDESAPPADTLSTYYYDKAIAESLAENMYNLSVESDQDDDYEDLIPSPSSRPPRQPFMLDDYPEDDFDEADIDHKISKIAGLEHLDVNSPLWYAHVKPHLTVPEREKLWNRTPWKEKFYWDDSDDADADAEADDDDEAAPPLFKEQFYIAFI</sequence>
<feature type="region of interest" description="Disordered" evidence="1">
    <location>
        <begin position="69"/>
        <end position="103"/>
    </location>
</feature>
<organism evidence="2 3">
    <name type="scientific">Vanessa tameamea</name>
    <name type="common">Kamehameha butterfly</name>
    <dbReference type="NCBI Taxonomy" id="334116"/>
    <lineage>
        <taxon>Eukaryota</taxon>
        <taxon>Metazoa</taxon>
        <taxon>Ecdysozoa</taxon>
        <taxon>Arthropoda</taxon>
        <taxon>Hexapoda</taxon>
        <taxon>Insecta</taxon>
        <taxon>Pterygota</taxon>
        <taxon>Neoptera</taxon>
        <taxon>Endopterygota</taxon>
        <taxon>Lepidoptera</taxon>
        <taxon>Glossata</taxon>
        <taxon>Ditrysia</taxon>
        <taxon>Papilionoidea</taxon>
        <taxon>Nymphalidae</taxon>
        <taxon>Nymphalinae</taxon>
        <taxon>Vanessa</taxon>
    </lineage>
</organism>
<evidence type="ECO:0000313" key="2">
    <source>
        <dbReference type="Proteomes" id="UP001652626"/>
    </source>
</evidence>
<dbReference type="Proteomes" id="UP001652626">
    <property type="component" value="Chromosome Z"/>
</dbReference>